<dbReference type="InterPro" id="IPR033544">
    <property type="entry name" value="NR0B1/2"/>
</dbReference>
<proteinExistence type="inferred from homology"/>
<dbReference type="SUPFAM" id="SSF48508">
    <property type="entry name" value="Nuclear receptor ligand-binding domain"/>
    <property type="match status" value="1"/>
</dbReference>
<keyword evidence="8" id="KW-0805">Transcription regulation</keyword>
<dbReference type="InterPro" id="IPR025900">
    <property type="entry name" value="Nuclear_receptor_repeat"/>
</dbReference>
<evidence type="ECO:0000256" key="5">
    <source>
        <dbReference type="ARBA" id="ARBA00022490"/>
    </source>
</evidence>
<evidence type="ECO:0000256" key="10">
    <source>
        <dbReference type="ARBA" id="ARBA00023170"/>
    </source>
</evidence>
<evidence type="ECO:0000256" key="11">
    <source>
        <dbReference type="ARBA" id="ARBA00023242"/>
    </source>
</evidence>
<evidence type="ECO:0000256" key="7">
    <source>
        <dbReference type="ARBA" id="ARBA00022737"/>
    </source>
</evidence>
<evidence type="ECO:0000313" key="17">
    <source>
        <dbReference type="EMBL" id="CAK6450561.1"/>
    </source>
</evidence>
<evidence type="ECO:0000313" key="18">
    <source>
        <dbReference type="Proteomes" id="UP001314169"/>
    </source>
</evidence>
<feature type="region of interest" description="Disordered" evidence="15">
    <location>
        <begin position="259"/>
        <end position="289"/>
    </location>
</feature>
<evidence type="ECO:0000256" key="2">
    <source>
        <dbReference type="ARBA" id="ARBA00004496"/>
    </source>
</evidence>
<dbReference type="InterPro" id="IPR035500">
    <property type="entry name" value="NHR-like_dom_sf"/>
</dbReference>
<feature type="compositionally biased region" description="Low complexity" evidence="15">
    <location>
        <begin position="274"/>
        <end position="287"/>
    </location>
</feature>
<dbReference type="EMBL" id="OY882879">
    <property type="protein sequence ID" value="CAK6450561.1"/>
    <property type="molecule type" value="Genomic_DNA"/>
</dbReference>
<evidence type="ECO:0000256" key="9">
    <source>
        <dbReference type="ARBA" id="ARBA00023163"/>
    </source>
</evidence>
<keyword evidence="5" id="KW-0963">Cytoplasm</keyword>
<dbReference type="Gene3D" id="1.10.565.10">
    <property type="entry name" value="Retinoid X Receptor"/>
    <property type="match status" value="1"/>
</dbReference>
<dbReference type="InterPro" id="IPR001723">
    <property type="entry name" value="Nuclear_hrmn_rcpt"/>
</dbReference>
<name>A0ABP0AJ73_PIPNA</name>
<dbReference type="SMART" id="SM00430">
    <property type="entry name" value="HOLI"/>
    <property type="match status" value="1"/>
</dbReference>
<comment type="similarity">
    <text evidence="3">Belongs to the nuclear hormone receptor family. NR0 subfamily.</text>
</comment>
<dbReference type="PRINTS" id="PR00398">
    <property type="entry name" value="STRDHORMONER"/>
</dbReference>
<organism evidence="17 18">
    <name type="scientific">Pipistrellus nathusii</name>
    <name type="common">Nathusius' pipistrelle</name>
    <dbReference type="NCBI Taxonomy" id="59473"/>
    <lineage>
        <taxon>Eukaryota</taxon>
        <taxon>Metazoa</taxon>
        <taxon>Chordata</taxon>
        <taxon>Craniata</taxon>
        <taxon>Vertebrata</taxon>
        <taxon>Euteleostomi</taxon>
        <taxon>Mammalia</taxon>
        <taxon>Eutheria</taxon>
        <taxon>Laurasiatheria</taxon>
        <taxon>Chiroptera</taxon>
        <taxon>Yangochiroptera</taxon>
        <taxon>Vespertilionidae</taxon>
        <taxon>Pipistrellus</taxon>
    </lineage>
</organism>
<evidence type="ECO:0000256" key="14">
    <source>
        <dbReference type="ARBA" id="ARBA00049947"/>
    </source>
</evidence>
<dbReference type="PANTHER" id="PTHR24081:SF1">
    <property type="entry name" value="NUCLEAR RECEPTOR SUBFAMILY 0 GROUP B MEMBER 1"/>
    <property type="match status" value="1"/>
</dbReference>
<keyword evidence="9" id="KW-0804">Transcription</keyword>
<evidence type="ECO:0000256" key="6">
    <source>
        <dbReference type="ARBA" id="ARBA00022491"/>
    </source>
</evidence>
<evidence type="ECO:0000256" key="8">
    <source>
        <dbReference type="ARBA" id="ARBA00023015"/>
    </source>
</evidence>
<dbReference type="Proteomes" id="UP001314169">
    <property type="component" value="Chromosome X"/>
</dbReference>
<dbReference type="Pfam" id="PF00104">
    <property type="entry name" value="Hormone_recep"/>
    <property type="match status" value="1"/>
</dbReference>
<comment type="subunit">
    <text evidence="13">Homodimer. Interacts with NR5A1, NR5A2, NR0B2 and with COPS2. Interacts with ESRRB; represses ESRRB activity at the GATA6 promoter.</text>
</comment>
<evidence type="ECO:0000256" key="4">
    <source>
        <dbReference type="ARBA" id="ARBA00016537"/>
    </source>
</evidence>
<keyword evidence="18" id="KW-1185">Reference proteome</keyword>
<evidence type="ECO:0000256" key="15">
    <source>
        <dbReference type="SAM" id="MobiDB-lite"/>
    </source>
</evidence>
<dbReference type="PROSITE" id="PS51843">
    <property type="entry name" value="NR_LBD"/>
    <property type="match status" value="1"/>
</dbReference>
<evidence type="ECO:0000256" key="12">
    <source>
        <dbReference type="ARBA" id="ARBA00032987"/>
    </source>
</evidence>
<keyword evidence="11" id="KW-0539">Nucleus</keyword>
<dbReference type="CDD" id="cd07350">
    <property type="entry name" value="NR_LBD_Dax1"/>
    <property type="match status" value="1"/>
</dbReference>
<protein>
    <recommendedName>
        <fullName evidence="4">Nuclear receptor subfamily 0 group B member 1</fullName>
    </recommendedName>
    <alternativeName>
        <fullName evidence="12">Nuclear receptor DAX-1</fullName>
    </alternativeName>
</protein>
<evidence type="ECO:0000259" key="16">
    <source>
        <dbReference type="PROSITE" id="PS51843"/>
    </source>
</evidence>
<sequence length="416" mass="46358">MADKHQQWPGSILYNMLMSAKQTHQAEASEARAAPRARTPGGACWGCSCGAVPALDREGQPGRRAGTDLYRCCFCGEDHPRQGSILYHMLTNAKKMQETPATVVRGSCWGCACGAVPAVGRDGVALLYRCCFCGQQHPRRRGSIFYNLPASSKQMHSEEAQPVALQGAPWWNPWSGAQRRVALKNPQVVCEAASAALLRTMRFVKYLPCFQILPLDQQLVLARSGWAPLLLLELAQDRVNFETMETLETGWLQSLLTARRQETEGEEPPPLPPQQQQQQQKQQQQQQRLIPPTEATGLPSAAEVQAIKGFLAKCWSLGITAKEYAYLKGIVLFTPDLPGLKCVKYIQGLQWGTQQILGEHTRMMYRGYHVRVAELNSILFQLRFISASAVTELFFRSIIGTVSMDDMMLEMLCTTL</sequence>
<gene>
    <name evidence="17" type="ORF">MPIPNATIZW_LOCUS18867</name>
</gene>
<evidence type="ECO:0000256" key="13">
    <source>
        <dbReference type="ARBA" id="ARBA00046474"/>
    </source>
</evidence>
<dbReference type="Pfam" id="PF14046">
    <property type="entry name" value="NR_Repeat"/>
    <property type="match status" value="3"/>
</dbReference>
<dbReference type="PANTHER" id="PTHR24081">
    <property type="entry name" value="NUCLEAR RECEPTOR SUBFAMILY 0 GROUP B"/>
    <property type="match status" value="1"/>
</dbReference>
<keyword evidence="7" id="KW-0677">Repeat</keyword>
<keyword evidence="6" id="KW-0678">Repressor</keyword>
<feature type="domain" description="NR LBD" evidence="16">
    <location>
        <begin position="147"/>
        <end position="415"/>
    </location>
</feature>
<comment type="function">
    <text evidence="14">Nuclear receptor that lacks a DNA-binding domain and acts as a corepressor that inhibits the transcriptional activity of other nuclear receptors through heterodimeric interactions. Component of a cascade required for the development of the hypothalamic-pituitary-adrenal-gonadal axis. May also have a role in the development of the embryo and in the maintenance of embryonic stem cell pluripotency.</text>
</comment>
<dbReference type="InterPro" id="IPR000536">
    <property type="entry name" value="Nucl_hrmn_rcpt_lig-bd"/>
</dbReference>
<accession>A0ABP0AJ73</accession>
<keyword evidence="10" id="KW-0675">Receptor</keyword>
<evidence type="ECO:0000256" key="1">
    <source>
        <dbReference type="ARBA" id="ARBA00004123"/>
    </source>
</evidence>
<comment type="subcellular location">
    <subcellularLocation>
        <location evidence="2">Cytoplasm</location>
    </subcellularLocation>
    <subcellularLocation>
        <location evidence="1">Nucleus</location>
    </subcellularLocation>
</comment>
<reference evidence="17" key="1">
    <citation type="submission" date="2023-12" db="EMBL/GenBank/DDBJ databases">
        <authorList>
            <person name="Brown T."/>
        </authorList>
    </citation>
    <scope>NUCLEOTIDE SEQUENCE</scope>
</reference>
<evidence type="ECO:0000256" key="3">
    <source>
        <dbReference type="ARBA" id="ARBA00006647"/>
    </source>
</evidence>